<accession>A0A233RUT8</accession>
<keyword evidence="4" id="KW-0479">Metal-binding</keyword>
<proteinExistence type="inferred from homology"/>
<evidence type="ECO:0000256" key="6">
    <source>
        <dbReference type="ARBA" id="ARBA00023002"/>
    </source>
</evidence>
<keyword evidence="5" id="KW-0862">Zinc</keyword>
<dbReference type="InterPro" id="IPR013154">
    <property type="entry name" value="ADH-like_N"/>
</dbReference>
<comment type="similarity">
    <text evidence="2">Belongs to the zinc-containing alcohol dehydrogenase family.</text>
</comment>
<dbReference type="PANTHER" id="PTHR42940:SF7">
    <property type="entry name" value="ALCOHOL DEHYDROGENASE-LIKE N-TERMINAL DOMAIN-CONTAINING PROTEIN"/>
    <property type="match status" value="1"/>
</dbReference>
<dbReference type="SUPFAM" id="SSF50129">
    <property type="entry name" value="GroES-like"/>
    <property type="match status" value="1"/>
</dbReference>
<dbReference type="PROSITE" id="PS00059">
    <property type="entry name" value="ADH_ZINC"/>
    <property type="match status" value="1"/>
</dbReference>
<sequence>MTTYRAWEVTGNRTFRLVDREVRDPEPHQVRLRVQYCGICHTDVLAAEGLRARADQPVIPGHEIVGVIDAVGPGITDWHRGERVGVGFLAGHCGTCGTCRRGDFVSCRNQDQTGTTTDGGYAEIAYARTSGLVRIPPGLQPADAAVLLCAGLTTFTALHRAAARPGALVAVQGIGGLGHLAVQYARRRGYRVAAIARGREKEAFAR</sequence>
<gene>
    <name evidence="8" type="ORF">BEK98_44195</name>
</gene>
<dbReference type="AlphaFoldDB" id="A0A233RUT8"/>
<evidence type="ECO:0000256" key="4">
    <source>
        <dbReference type="ARBA" id="ARBA00022723"/>
    </source>
</evidence>
<comment type="caution">
    <text evidence="8">The sequence shown here is derived from an EMBL/GenBank/DDBJ whole genome shotgun (WGS) entry which is preliminary data.</text>
</comment>
<evidence type="ECO:0000313" key="8">
    <source>
        <dbReference type="EMBL" id="OXY87153.1"/>
    </source>
</evidence>
<feature type="domain" description="Alcohol dehydrogenase-like N-terminal" evidence="7">
    <location>
        <begin position="27"/>
        <end position="136"/>
    </location>
</feature>
<evidence type="ECO:0000256" key="1">
    <source>
        <dbReference type="ARBA" id="ARBA00001947"/>
    </source>
</evidence>
<dbReference type="GO" id="GO:0005737">
    <property type="term" value="C:cytoplasm"/>
    <property type="evidence" value="ECO:0007669"/>
    <property type="project" value="TreeGrafter"/>
</dbReference>
<evidence type="ECO:0000259" key="7">
    <source>
        <dbReference type="Pfam" id="PF08240"/>
    </source>
</evidence>
<dbReference type="InterPro" id="IPR036291">
    <property type="entry name" value="NAD(P)-bd_dom_sf"/>
</dbReference>
<dbReference type="PANTHER" id="PTHR42940">
    <property type="entry name" value="ALCOHOL DEHYDROGENASE 1-RELATED"/>
    <property type="match status" value="1"/>
</dbReference>
<dbReference type="Proteomes" id="UP000215483">
    <property type="component" value="Unassembled WGS sequence"/>
</dbReference>
<dbReference type="EC" id="1.1.1.1" evidence="3"/>
<dbReference type="InterPro" id="IPR011032">
    <property type="entry name" value="GroES-like_sf"/>
</dbReference>
<protein>
    <recommendedName>
        <fullName evidence="3">alcohol dehydrogenase</fullName>
        <ecNumber evidence="3">1.1.1.1</ecNumber>
    </recommendedName>
</protein>
<dbReference type="RefSeq" id="WP_244202268.1">
    <property type="nucleotide sequence ID" value="NZ_MCGQ01000079.1"/>
</dbReference>
<dbReference type="Gene3D" id="3.40.50.720">
    <property type="entry name" value="NAD(P)-binding Rossmann-like Domain"/>
    <property type="match status" value="1"/>
</dbReference>
<reference evidence="8 9" key="1">
    <citation type="submission" date="2016-07" db="EMBL/GenBank/DDBJ databases">
        <title>Draft genome of Streptomyces diastatochromogenes.</title>
        <authorList>
            <person name="Podduturi R."/>
            <person name="Lukassen M.B."/>
            <person name="Clausen N."/>
            <person name="Nielsen J.L."/>
            <person name="Jorgensen N.O."/>
        </authorList>
    </citation>
    <scope>NUCLEOTIDE SEQUENCE [LARGE SCALE GENOMIC DNA]</scope>
    <source>
        <strain evidence="8 9">DSM 40608</strain>
    </source>
</reference>
<dbReference type="GO" id="GO:0004022">
    <property type="term" value="F:alcohol dehydrogenase (NAD+) activity"/>
    <property type="evidence" value="ECO:0007669"/>
    <property type="project" value="UniProtKB-EC"/>
</dbReference>
<dbReference type="GO" id="GO:0008270">
    <property type="term" value="F:zinc ion binding"/>
    <property type="evidence" value="ECO:0007669"/>
    <property type="project" value="InterPro"/>
</dbReference>
<evidence type="ECO:0000256" key="3">
    <source>
        <dbReference type="ARBA" id="ARBA00013190"/>
    </source>
</evidence>
<evidence type="ECO:0000313" key="9">
    <source>
        <dbReference type="Proteomes" id="UP000215483"/>
    </source>
</evidence>
<dbReference type="InterPro" id="IPR002328">
    <property type="entry name" value="ADH_Zn_CS"/>
</dbReference>
<evidence type="ECO:0000256" key="2">
    <source>
        <dbReference type="ARBA" id="ARBA00008072"/>
    </source>
</evidence>
<keyword evidence="9" id="KW-1185">Reference proteome</keyword>
<evidence type="ECO:0000256" key="5">
    <source>
        <dbReference type="ARBA" id="ARBA00022833"/>
    </source>
</evidence>
<comment type="cofactor">
    <cofactor evidence="1">
        <name>Zn(2+)</name>
        <dbReference type="ChEBI" id="CHEBI:29105"/>
    </cofactor>
</comment>
<name>A0A233RUT8_STRDA</name>
<dbReference type="Gene3D" id="3.90.180.10">
    <property type="entry name" value="Medium-chain alcohol dehydrogenases, catalytic domain"/>
    <property type="match status" value="1"/>
</dbReference>
<dbReference type="SUPFAM" id="SSF51735">
    <property type="entry name" value="NAD(P)-binding Rossmann-fold domains"/>
    <property type="match status" value="1"/>
</dbReference>
<organism evidence="8 9">
    <name type="scientific">Streptomyces diastatochromogenes</name>
    <dbReference type="NCBI Taxonomy" id="42236"/>
    <lineage>
        <taxon>Bacteria</taxon>
        <taxon>Bacillati</taxon>
        <taxon>Actinomycetota</taxon>
        <taxon>Actinomycetes</taxon>
        <taxon>Kitasatosporales</taxon>
        <taxon>Streptomycetaceae</taxon>
        <taxon>Streptomyces</taxon>
    </lineage>
</organism>
<dbReference type="EMBL" id="MCGQ01000079">
    <property type="protein sequence ID" value="OXY87153.1"/>
    <property type="molecule type" value="Genomic_DNA"/>
</dbReference>
<keyword evidence="6" id="KW-0560">Oxidoreductase</keyword>
<dbReference type="Pfam" id="PF08240">
    <property type="entry name" value="ADH_N"/>
    <property type="match status" value="1"/>
</dbReference>